<evidence type="ECO:0000313" key="1">
    <source>
        <dbReference type="EMBL" id="KAJ9069834.1"/>
    </source>
</evidence>
<gene>
    <name evidence="1" type="ORF">DSO57_1014716</name>
</gene>
<protein>
    <submittedName>
        <fullName evidence="1">Uncharacterized protein</fullName>
    </submittedName>
</protein>
<name>A0ACC2T5B0_9FUNG</name>
<sequence length="183" mass="19832">MSAVDAKKLKAVLKEGGKRAVEIVGVAETGGLEFFCTKLDEPEGELELMLKSLEAMNKPVDPTEEESKGGSGEIGKMIFSINNKQVAIVAYVPKEKVEKITAKAWLEETLAKFDGKLVSGEDEVATGLIMADAEKGIFSLKVRDEAIPTSIGYLRSKGLFPEQADDSDDSFVMGDDTDFDSFQ</sequence>
<reference evidence="1" key="1">
    <citation type="submission" date="2022-04" db="EMBL/GenBank/DDBJ databases">
        <title>Genome of the entomopathogenic fungus Entomophthora muscae.</title>
        <authorList>
            <person name="Elya C."/>
            <person name="Lovett B.R."/>
            <person name="Lee E."/>
            <person name="Macias A.M."/>
            <person name="Hajek A.E."/>
            <person name="De Bivort B.L."/>
            <person name="Kasson M.T."/>
            <person name="De Fine Licht H.H."/>
            <person name="Stajich J.E."/>
        </authorList>
    </citation>
    <scope>NUCLEOTIDE SEQUENCE</scope>
    <source>
        <strain evidence="1">Berkeley</strain>
    </source>
</reference>
<comment type="caution">
    <text evidence="1">The sequence shown here is derived from an EMBL/GenBank/DDBJ whole genome shotgun (WGS) entry which is preliminary data.</text>
</comment>
<accession>A0ACC2T5B0</accession>
<dbReference type="EMBL" id="QTSX02003607">
    <property type="protein sequence ID" value="KAJ9069834.1"/>
    <property type="molecule type" value="Genomic_DNA"/>
</dbReference>
<dbReference type="Proteomes" id="UP001165960">
    <property type="component" value="Unassembled WGS sequence"/>
</dbReference>
<proteinExistence type="predicted"/>
<organism evidence="1 2">
    <name type="scientific">Entomophthora muscae</name>
    <dbReference type="NCBI Taxonomy" id="34485"/>
    <lineage>
        <taxon>Eukaryota</taxon>
        <taxon>Fungi</taxon>
        <taxon>Fungi incertae sedis</taxon>
        <taxon>Zoopagomycota</taxon>
        <taxon>Entomophthoromycotina</taxon>
        <taxon>Entomophthoromycetes</taxon>
        <taxon>Entomophthorales</taxon>
        <taxon>Entomophthoraceae</taxon>
        <taxon>Entomophthora</taxon>
    </lineage>
</organism>
<keyword evidence="2" id="KW-1185">Reference proteome</keyword>
<evidence type="ECO:0000313" key="2">
    <source>
        <dbReference type="Proteomes" id="UP001165960"/>
    </source>
</evidence>